<proteinExistence type="predicted"/>
<organism evidence="1 2">
    <name type="scientific">Imperialibacter roseus</name>
    <dbReference type="NCBI Taxonomy" id="1324217"/>
    <lineage>
        <taxon>Bacteria</taxon>
        <taxon>Pseudomonadati</taxon>
        <taxon>Bacteroidota</taxon>
        <taxon>Cytophagia</taxon>
        <taxon>Cytophagales</taxon>
        <taxon>Flammeovirgaceae</taxon>
        <taxon>Imperialibacter</taxon>
    </lineage>
</organism>
<sequence length="232" mass="26642">MPRLFNIPTLWVLLIASMGCQEETIVPDTSRLGADFFPMEKGLYWEYEVDLTTYNLLDSMPSHYFLREVVADTFTDLSGSLSYRLERFSRESAEGDWQLDSVWTARLSTSQAVRIENNVPFIKLTFPLAEGKEWNGNALNNRGEETYQVSGLGLALEVGDTTFKNTLTILQREVLDTIVFQDVRREYFAKEIGLVKKEFIQLNYCSTEECFGQKIIDSGRKLYMELVAHGKE</sequence>
<gene>
    <name evidence="1" type="ORF">RT717_11405</name>
</gene>
<protein>
    <recommendedName>
        <fullName evidence="3">Lipoprotein</fullName>
    </recommendedName>
</protein>
<reference evidence="1 2" key="1">
    <citation type="journal article" date="2023" name="Microbiol. Resour. Announc.">
        <title>Complete Genome Sequence of Imperialibacter roseus strain P4T.</title>
        <authorList>
            <person name="Tizabi D.R."/>
            <person name="Bachvaroff T."/>
            <person name="Hill R.T."/>
        </authorList>
    </citation>
    <scope>NUCLEOTIDE SEQUENCE [LARGE SCALE GENOMIC DNA]</scope>
    <source>
        <strain evidence="1 2">P4T</strain>
    </source>
</reference>
<evidence type="ECO:0000313" key="1">
    <source>
        <dbReference type="EMBL" id="WOK09244.1"/>
    </source>
</evidence>
<dbReference type="PROSITE" id="PS51257">
    <property type="entry name" value="PROKAR_LIPOPROTEIN"/>
    <property type="match status" value="1"/>
</dbReference>
<accession>A0ABZ0IW86</accession>
<dbReference type="RefSeq" id="WP_317491864.1">
    <property type="nucleotide sequence ID" value="NZ_CP136051.1"/>
</dbReference>
<keyword evidence="2" id="KW-1185">Reference proteome</keyword>
<name>A0ABZ0IW86_9BACT</name>
<dbReference type="EMBL" id="CP136051">
    <property type="protein sequence ID" value="WOK09244.1"/>
    <property type="molecule type" value="Genomic_DNA"/>
</dbReference>
<evidence type="ECO:0000313" key="2">
    <source>
        <dbReference type="Proteomes" id="UP001302349"/>
    </source>
</evidence>
<evidence type="ECO:0008006" key="3">
    <source>
        <dbReference type="Google" id="ProtNLM"/>
    </source>
</evidence>
<dbReference type="Proteomes" id="UP001302349">
    <property type="component" value="Chromosome"/>
</dbReference>